<proteinExistence type="predicted"/>
<keyword evidence="2" id="KW-1185">Reference proteome</keyword>
<dbReference type="Proteomes" id="UP000026960">
    <property type="component" value="Chromosome 12"/>
</dbReference>
<protein>
    <submittedName>
        <fullName evidence="1">Uncharacterized protein</fullName>
    </submittedName>
</protein>
<sequence>MAMTRWRPVGLEVVRRGGARGEAGVEDAVDRVEEEVERRDVQRILAISEIYSGDACMTITEIAGEEVARLEARGVGVSAGCEAGGGGSTDIRARAWAGDRLSWAATGPKQDTILFVAEISEQDVALRKVYLGSLNNVLQSAKDNGLS</sequence>
<organism evidence="1">
    <name type="scientific">Oryza barthii</name>
    <dbReference type="NCBI Taxonomy" id="65489"/>
    <lineage>
        <taxon>Eukaryota</taxon>
        <taxon>Viridiplantae</taxon>
        <taxon>Streptophyta</taxon>
        <taxon>Embryophyta</taxon>
        <taxon>Tracheophyta</taxon>
        <taxon>Spermatophyta</taxon>
        <taxon>Magnoliopsida</taxon>
        <taxon>Liliopsida</taxon>
        <taxon>Poales</taxon>
        <taxon>Poaceae</taxon>
        <taxon>BOP clade</taxon>
        <taxon>Oryzoideae</taxon>
        <taxon>Oryzeae</taxon>
        <taxon>Oryzinae</taxon>
        <taxon>Oryza</taxon>
    </lineage>
</organism>
<dbReference type="HOGENOM" id="CLU_1799489_0_0_1"/>
<evidence type="ECO:0000313" key="2">
    <source>
        <dbReference type="Proteomes" id="UP000026960"/>
    </source>
</evidence>
<dbReference type="AlphaFoldDB" id="A0A0D3HWN4"/>
<accession>A0A0D3HWN4</accession>
<dbReference type="EnsemblPlants" id="OBART12G18620.1">
    <property type="protein sequence ID" value="OBART12G18620.1"/>
    <property type="gene ID" value="OBART12G18620"/>
</dbReference>
<evidence type="ECO:0000313" key="1">
    <source>
        <dbReference type="EnsemblPlants" id="OBART12G18620.1"/>
    </source>
</evidence>
<reference evidence="1" key="1">
    <citation type="journal article" date="2009" name="Rice">
        <title>De Novo Next Generation Sequencing of Plant Genomes.</title>
        <authorList>
            <person name="Rounsley S."/>
            <person name="Marri P.R."/>
            <person name="Yu Y."/>
            <person name="He R."/>
            <person name="Sisneros N."/>
            <person name="Goicoechea J.L."/>
            <person name="Lee S.J."/>
            <person name="Angelova A."/>
            <person name="Kudrna D."/>
            <person name="Luo M."/>
            <person name="Affourtit J."/>
            <person name="Desany B."/>
            <person name="Knight J."/>
            <person name="Niazi F."/>
            <person name="Egholm M."/>
            <person name="Wing R.A."/>
        </authorList>
    </citation>
    <scope>NUCLEOTIDE SEQUENCE [LARGE SCALE GENOMIC DNA]</scope>
    <source>
        <strain evidence="1">cv. IRGC 105608</strain>
    </source>
</reference>
<dbReference type="Gramene" id="OBART12G18620.1">
    <property type="protein sequence ID" value="OBART12G18620.1"/>
    <property type="gene ID" value="OBART12G18620"/>
</dbReference>
<reference evidence="1" key="2">
    <citation type="submission" date="2015-03" db="UniProtKB">
        <authorList>
            <consortium name="EnsemblPlants"/>
        </authorList>
    </citation>
    <scope>IDENTIFICATION</scope>
</reference>
<name>A0A0D3HWN4_9ORYZ</name>
<dbReference type="PaxDb" id="65489-OBART12G18620.1"/>